<feature type="region of interest" description="Disordered" evidence="1">
    <location>
        <begin position="120"/>
        <end position="164"/>
    </location>
</feature>
<dbReference type="InterPro" id="IPR028889">
    <property type="entry name" value="USP"/>
</dbReference>
<feature type="domain" description="USP" evidence="3">
    <location>
        <begin position="72"/>
        <end position="649"/>
    </location>
</feature>
<evidence type="ECO:0000256" key="2">
    <source>
        <dbReference type="SAM" id="Phobius"/>
    </source>
</evidence>
<dbReference type="InterPro" id="IPR018200">
    <property type="entry name" value="USP_CS"/>
</dbReference>
<dbReference type="GO" id="GO:0004843">
    <property type="term" value="F:cysteine-type deubiquitinase activity"/>
    <property type="evidence" value="ECO:0007669"/>
    <property type="project" value="InterPro"/>
</dbReference>
<feature type="transmembrane region" description="Helical" evidence="2">
    <location>
        <begin position="34"/>
        <end position="56"/>
    </location>
</feature>
<dbReference type="PANTHER" id="PTHR24006">
    <property type="entry name" value="UBIQUITIN CARBOXYL-TERMINAL HYDROLASE"/>
    <property type="match status" value="1"/>
</dbReference>
<gene>
    <name evidence="4" type="ORF">ZYGR_0N01570</name>
</gene>
<evidence type="ECO:0000256" key="1">
    <source>
        <dbReference type="SAM" id="MobiDB-lite"/>
    </source>
</evidence>
<feature type="compositionally biased region" description="Acidic residues" evidence="1">
    <location>
        <begin position="216"/>
        <end position="225"/>
    </location>
</feature>
<feature type="compositionally biased region" description="Low complexity" evidence="1">
    <location>
        <begin position="716"/>
        <end position="743"/>
    </location>
</feature>
<evidence type="ECO:0000259" key="3">
    <source>
        <dbReference type="PROSITE" id="PS50235"/>
    </source>
</evidence>
<dbReference type="PROSITE" id="PS50235">
    <property type="entry name" value="USP_3"/>
    <property type="match status" value="1"/>
</dbReference>
<evidence type="ECO:0000313" key="4">
    <source>
        <dbReference type="EMBL" id="GAV48752.1"/>
    </source>
</evidence>
<accession>A0A1Q2ZZA0</accession>
<dbReference type="InterPro" id="IPR001394">
    <property type="entry name" value="Peptidase_C19_UCH"/>
</dbReference>
<feature type="region of interest" description="Disordered" evidence="1">
    <location>
        <begin position="584"/>
        <end position="636"/>
    </location>
</feature>
<feature type="region of interest" description="Disordered" evidence="1">
    <location>
        <begin position="649"/>
        <end position="773"/>
    </location>
</feature>
<dbReference type="CDD" id="cd02662">
    <property type="entry name" value="Peptidase_C19F"/>
    <property type="match status" value="1"/>
</dbReference>
<dbReference type="Gene3D" id="3.90.70.10">
    <property type="entry name" value="Cysteine proteinases"/>
    <property type="match status" value="2"/>
</dbReference>
<proteinExistence type="predicted"/>
<comment type="caution">
    <text evidence="4">The sequence shown here is derived from an EMBL/GenBank/DDBJ whole genome shotgun (WGS) entry which is preliminary data.</text>
</comment>
<feature type="compositionally biased region" description="Polar residues" evidence="1">
    <location>
        <begin position="744"/>
        <end position="753"/>
    </location>
</feature>
<dbReference type="Proteomes" id="UP000187013">
    <property type="component" value="Unassembled WGS sequence"/>
</dbReference>
<dbReference type="eggNOG" id="ENOG502QSIQ">
    <property type="taxonomic scope" value="Eukaryota"/>
</dbReference>
<reference evidence="4 5" key="1">
    <citation type="submission" date="2016-08" db="EMBL/GenBank/DDBJ databases">
        <title>Draft genome sequence of allopolyploid Zygosaccharomyces rouxii.</title>
        <authorList>
            <person name="Watanabe J."/>
            <person name="Uehara K."/>
            <person name="Mogi Y."/>
            <person name="Tsukioka Y."/>
        </authorList>
    </citation>
    <scope>NUCLEOTIDE SEQUENCE [LARGE SCALE GENOMIC DNA]</scope>
    <source>
        <strain evidence="4 5">NBRC 110957</strain>
    </source>
</reference>
<feature type="region of interest" description="Disordered" evidence="1">
    <location>
        <begin position="195"/>
        <end position="251"/>
    </location>
</feature>
<keyword evidence="2" id="KW-0812">Transmembrane</keyword>
<evidence type="ECO:0000313" key="5">
    <source>
        <dbReference type="Proteomes" id="UP000187013"/>
    </source>
</evidence>
<organism evidence="4 5">
    <name type="scientific">Zygosaccharomyces rouxii</name>
    <dbReference type="NCBI Taxonomy" id="4956"/>
    <lineage>
        <taxon>Eukaryota</taxon>
        <taxon>Fungi</taxon>
        <taxon>Dikarya</taxon>
        <taxon>Ascomycota</taxon>
        <taxon>Saccharomycotina</taxon>
        <taxon>Saccharomycetes</taxon>
        <taxon>Saccharomycetales</taxon>
        <taxon>Saccharomycetaceae</taxon>
        <taxon>Zygosaccharomyces</taxon>
    </lineage>
</organism>
<dbReference type="EMBL" id="BDGX01000014">
    <property type="protein sequence ID" value="GAV48752.1"/>
    <property type="molecule type" value="Genomic_DNA"/>
</dbReference>
<keyword evidence="2" id="KW-1133">Transmembrane helix</keyword>
<dbReference type="AlphaFoldDB" id="A0A1Q2ZZA0"/>
<dbReference type="PANTHER" id="PTHR24006:SF827">
    <property type="entry name" value="UBIQUITIN CARBOXYL-TERMINAL HYDROLASE 34"/>
    <property type="match status" value="1"/>
</dbReference>
<feature type="compositionally biased region" description="Basic and acidic residues" evidence="1">
    <location>
        <begin position="143"/>
        <end position="156"/>
    </location>
</feature>
<dbReference type="GO" id="GO:0005634">
    <property type="term" value="C:nucleus"/>
    <property type="evidence" value="ECO:0007669"/>
    <property type="project" value="TreeGrafter"/>
</dbReference>
<feature type="compositionally biased region" description="Low complexity" evidence="1">
    <location>
        <begin position="754"/>
        <end position="769"/>
    </location>
</feature>
<dbReference type="InterPro" id="IPR050164">
    <property type="entry name" value="Peptidase_C19"/>
</dbReference>
<sequence length="821" mass="90452">MAGVVYLIAQGRGQNVNGQWLHSFIQSNGRGIKYIGYGVLAAVSIYILIPSVSSLITGKDMFHSKRSDRTTTGLINNRNDCFANSSVQALSALPRLTRYLNDILSQASQMVYDLEKDHDAPKEFHKAPEPSPAPSAPPAINKSPEELEQQHQEHSHHSNHLTVPHDQLGAATPKIELDQNPLDMHVNSMVDVSADRPGLPALKSTTTINTITTLKDEEDGGDETPEMSVNQEADGGEDSGDTPVDGSNLPKLPLHRSLASMLEQLQRTVTSPRHLSIWPLLHSLEVIFNARISSGQNDAHELTQVILETLQKENNKIREFAKNQKLPVDIPEIPFRGKVADHLVCTACRNSSKVRVTQFNMLPLAVPQAITAKLAEMVSDNQVESIEGYSCLTCKVGKILENEKGRDTSSYETTEQNTLASLARAFPNLTINDDVSEELMNYINGYNRDGLVTSQLKSTIVKKNVVVDAPQVLLIHLSRSMFNGTNYTRNPCAVNFDEILQLQEQVIQNDRCVGINSVNYELKAIVKHAGSHSQGHYQCYRHKPDFVKDIDTHAVINRTPVIDANLINIHDPQDSKEVAATEMMEPPPTKQTGDSPSNLSSSSLGGSTDLPNSNDPNDSDDYVLDNDDSSKMSRKPSTFRKITNFLSRRSSVSNSSLDTPDAPESDNVGRGRRSTTSRNTDDHSRPTSTVRSSTGNRESSVASRQGGTQPIRSRSRANSTSSQQSSRSRADSISSDRSLSDLSAVTSSESNNYGTTTSASDTDSTSGADPMTRKRHLKKIKSVLKYPYWSISDTVVHEAKPEEVLNETKYVYMLFYERVNA</sequence>
<dbReference type="PROSITE" id="PS00973">
    <property type="entry name" value="USP_2"/>
    <property type="match status" value="1"/>
</dbReference>
<dbReference type="OrthoDB" id="2248014at2759"/>
<dbReference type="OMA" id="HMRITVF"/>
<keyword evidence="2" id="KW-0472">Membrane</keyword>
<feature type="compositionally biased region" description="Polar residues" evidence="1">
    <location>
        <begin position="686"/>
        <end position="710"/>
    </location>
</feature>
<dbReference type="Pfam" id="PF00443">
    <property type="entry name" value="UCH"/>
    <property type="match status" value="1"/>
</dbReference>
<dbReference type="GO" id="GO:0005829">
    <property type="term" value="C:cytosol"/>
    <property type="evidence" value="ECO:0007669"/>
    <property type="project" value="TreeGrafter"/>
</dbReference>
<dbReference type="SUPFAM" id="SSF54001">
    <property type="entry name" value="Cysteine proteinases"/>
    <property type="match status" value="1"/>
</dbReference>
<protein>
    <recommendedName>
        <fullName evidence="3">USP domain-containing protein</fullName>
    </recommendedName>
</protein>
<dbReference type="GO" id="GO:0016579">
    <property type="term" value="P:protein deubiquitination"/>
    <property type="evidence" value="ECO:0007669"/>
    <property type="project" value="InterPro"/>
</dbReference>
<feature type="compositionally biased region" description="Acidic residues" evidence="1">
    <location>
        <begin position="617"/>
        <end position="627"/>
    </location>
</feature>
<feature type="compositionally biased region" description="Low complexity" evidence="1">
    <location>
        <begin position="592"/>
        <end position="616"/>
    </location>
</feature>
<dbReference type="InterPro" id="IPR038765">
    <property type="entry name" value="Papain-like_cys_pep_sf"/>
</dbReference>
<name>A0A1Q2ZZA0_ZYGRO</name>